<dbReference type="PANTHER" id="PTHR18934">
    <property type="entry name" value="ATP-DEPENDENT RNA HELICASE"/>
    <property type="match status" value="1"/>
</dbReference>
<evidence type="ECO:0000313" key="9">
    <source>
        <dbReference type="EMBL" id="MCI16074.1"/>
    </source>
</evidence>
<dbReference type="EMBL" id="LXQA010099285">
    <property type="protein sequence ID" value="MCI16074.1"/>
    <property type="molecule type" value="Genomic_DNA"/>
</dbReference>
<protein>
    <recommendedName>
        <fullName evidence="1">RNA helicase</fullName>
        <ecNumber evidence="1">3.6.4.13</ecNumber>
    </recommendedName>
</protein>
<dbReference type="Gene3D" id="1.20.120.1080">
    <property type="match status" value="1"/>
</dbReference>
<evidence type="ECO:0000256" key="7">
    <source>
        <dbReference type="SAM" id="Phobius"/>
    </source>
</evidence>
<name>A0A392PW79_9FABA</name>
<evidence type="ECO:0000313" key="10">
    <source>
        <dbReference type="Proteomes" id="UP000265520"/>
    </source>
</evidence>
<dbReference type="AlphaFoldDB" id="A0A392PW79"/>
<evidence type="ECO:0000259" key="8">
    <source>
        <dbReference type="SMART" id="SM00847"/>
    </source>
</evidence>
<dbReference type="PANTHER" id="PTHR18934:SF99">
    <property type="entry name" value="ATP-DEPENDENT RNA HELICASE DHX37-RELATED"/>
    <property type="match status" value="1"/>
</dbReference>
<dbReference type="GO" id="GO:0003724">
    <property type="term" value="F:RNA helicase activity"/>
    <property type="evidence" value="ECO:0007669"/>
    <property type="project" value="UniProtKB-EC"/>
</dbReference>
<dbReference type="Pfam" id="PF04408">
    <property type="entry name" value="WHD_HA2"/>
    <property type="match status" value="1"/>
</dbReference>
<dbReference type="SMART" id="SM00847">
    <property type="entry name" value="HA2"/>
    <property type="match status" value="1"/>
</dbReference>
<keyword evidence="3" id="KW-0378">Hydrolase</keyword>
<dbReference type="GO" id="GO:0005524">
    <property type="term" value="F:ATP binding"/>
    <property type="evidence" value="ECO:0007669"/>
    <property type="project" value="UniProtKB-KW"/>
</dbReference>
<dbReference type="InterPro" id="IPR048333">
    <property type="entry name" value="HA2_WH"/>
</dbReference>
<keyword evidence="4 9" id="KW-0347">Helicase</keyword>
<dbReference type="InterPro" id="IPR007502">
    <property type="entry name" value="Helicase-assoc_dom"/>
</dbReference>
<evidence type="ECO:0000256" key="6">
    <source>
        <dbReference type="ARBA" id="ARBA00047984"/>
    </source>
</evidence>
<dbReference type="Proteomes" id="UP000265520">
    <property type="component" value="Unassembled WGS sequence"/>
</dbReference>
<dbReference type="GO" id="GO:0003723">
    <property type="term" value="F:RNA binding"/>
    <property type="evidence" value="ECO:0007669"/>
    <property type="project" value="TreeGrafter"/>
</dbReference>
<keyword evidence="5" id="KW-0067">ATP-binding</keyword>
<keyword evidence="2" id="KW-0547">Nucleotide-binding</keyword>
<feature type="transmembrane region" description="Helical" evidence="7">
    <location>
        <begin position="117"/>
        <end position="136"/>
    </location>
</feature>
<proteinExistence type="predicted"/>
<dbReference type="GO" id="GO:0016787">
    <property type="term" value="F:hydrolase activity"/>
    <property type="evidence" value="ECO:0007669"/>
    <property type="project" value="UniProtKB-KW"/>
</dbReference>
<dbReference type="InterPro" id="IPR027417">
    <property type="entry name" value="P-loop_NTPase"/>
</dbReference>
<keyword evidence="10" id="KW-1185">Reference proteome</keyword>
<evidence type="ECO:0000256" key="4">
    <source>
        <dbReference type="ARBA" id="ARBA00022806"/>
    </source>
</evidence>
<accession>A0A392PW79</accession>
<comment type="catalytic activity">
    <reaction evidence="6">
        <text>ATP + H2O = ADP + phosphate + H(+)</text>
        <dbReference type="Rhea" id="RHEA:13065"/>
        <dbReference type="ChEBI" id="CHEBI:15377"/>
        <dbReference type="ChEBI" id="CHEBI:15378"/>
        <dbReference type="ChEBI" id="CHEBI:30616"/>
        <dbReference type="ChEBI" id="CHEBI:43474"/>
        <dbReference type="ChEBI" id="CHEBI:456216"/>
        <dbReference type="EC" id="3.6.4.13"/>
    </reaction>
</comment>
<keyword evidence="7" id="KW-1133">Transmembrane helix</keyword>
<dbReference type="GO" id="GO:0005730">
    <property type="term" value="C:nucleolus"/>
    <property type="evidence" value="ECO:0007669"/>
    <property type="project" value="TreeGrafter"/>
</dbReference>
<dbReference type="EC" id="3.6.4.13" evidence="1"/>
<comment type="caution">
    <text evidence="9">The sequence shown here is derived from an EMBL/GenBank/DDBJ whole genome shotgun (WGS) entry which is preliminary data.</text>
</comment>
<feature type="non-terminal residue" evidence="9">
    <location>
        <position position="1"/>
    </location>
</feature>
<dbReference type="GO" id="GO:0000462">
    <property type="term" value="P:maturation of SSU-rRNA from tricistronic rRNA transcript (SSU-rRNA, 5.8S rRNA, LSU-rRNA)"/>
    <property type="evidence" value="ECO:0007669"/>
    <property type="project" value="TreeGrafter"/>
</dbReference>
<organism evidence="9 10">
    <name type="scientific">Trifolium medium</name>
    <dbReference type="NCBI Taxonomy" id="97028"/>
    <lineage>
        <taxon>Eukaryota</taxon>
        <taxon>Viridiplantae</taxon>
        <taxon>Streptophyta</taxon>
        <taxon>Embryophyta</taxon>
        <taxon>Tracheophyta</taxon>
        <taxon>Spermatophyta</taxon>
        <taxon>Magnoliopsida</taxon>
        <taxon>eudicotyledons</taxon>
        <taxon>Gunneridae</taxon>
        <taxon>Pentapetalae</taxon>
        <taxon>rosids</taxon>
        <taxon>fabids</taxon>
        <taxon>Fabales</taxon>
        <taxon>Fabaceae</taxon>
        <taxon>Papilionoideae</taxon>
        <taxon>50 kb inversion clade</taxon>
        <taxon>NPAAA clade</taxon>
        <taxon>Hologalegina</taxon>
        <taxon>IRL clade</taxon>
        <taxon>Trifolieae</taxon>
        <taxon>Trifolium</taxon>
    </lineage>
</organism>
<evidence type="ECO:0000256" key="1">
    <source>
        <dbReference type="ARBA" id="ARBA00012552"/>
    </source>
</evidence>
<keyword evidence="7" id="KW-0472">Membrane</keyword>
<feature type="domain" description="Helicase-associated" evidence="8">
    <location>
        <begin position="64"/>
        <end position="140"/>
    </location>
</feature>
<evidence type="ECO:0000256" key="3">
    <source>
        <dbReference type="ARBA" id="ARBA00022801"/>
    </source>
</evidence>
<dbReference type="Pfam" id="PF21010">
    <property type="entry name" value="HA2_C"/>
    <property type="match status" value="1"/>
</dbReference>
<feature type="non-terminal residue" evidence="9">
    <location>
        <position position="141"/>
    </location>
</feature>
<evidence type="ECO:0000256" key="5">
    <source>
        <dbReference type="ARBA" id="ARBA00022840"/>
    </source>
</evidence>
<dbReference type="SUPFAM" id="SSF52540">
    <property type="entry name" value="P-loop containing nucleoside triphosphate hydrolases"/>
    <property type="match status" value="1"/>
</dbReference>
<sequence length="141" mass="15583">RTAAGHCYRLYSSAAFNNEFPEFSPAEVEKVPVHGVVLLMKSMGIKKVANFPFPTPLKAASLLEAENCLRALEALDKDELTLLGKTMAHYPLSPRHSRMILTVIKNTRYKHIRNPSLLLAYAVAAAAALSLPNPFVMQYEG</sequence>
<reference evidence="9 10" key="1">
    <citation type="journal article" date="2018" name="Front. Plant Sci.">
        <title>Red Clover (Trifolium pratense) and Zigzag Clover (T. medium) - A Picture of Genomic Similarities and Differences.</title>
        <authorList>
            <person name="Dluhosova J."/>
            <person name="Istvanek J."/>
            <person name="Nedelnik J."/>
            <person name="Repkova J."/>
        </authorList>
    </citation>
    <scope>NUCLEOTIDE SEQUENCE [LARGE SCALE GENOMIC DNA]</scope>
    <source>
        <strain evidence="10">cv. 10/8</strain>
        <tissue evidence="9">Leaf</tissue>
    </source>
</reference>
<keyword evidence="7" id="KW-0812">Transmembrane</keyword>
<evidence type="ECO:0000256" key="2">
    <source>
        <dbReference type="ARBA" id="ARBA00022741"/>
    </source>
</evidence>